<dbReference type="InterPro" id="IPR014017">
    <property type="entry name" value="DNA_helicase_UvrD-like_C"/>
</dbReference>
<organism evidence="6">
    <name type="scientific">marine sediment metagenome</name>
    <dbReference type="NCBI Taxonomy" id="412755"/>
    <lineage>
        <taxon>unclassified sequences</taxon>
        <taxon>metagenomes</taxon>
        <taxon>ecological metagenomes</taxon>
    </lineage>
</organism>
<dbReference type="GO" id="GO:0043138">
    <property type="term" value="F:3'-5' DNA helicase activity"/>
    <property type="evidence" value="ECO:0007669"/>
    <property type="project" value="TreeGrafter"/>
</dbReference>
<evidence type="ECO:0000259" key="5">
    <source>
        <dbReference type="Pfam" id="PF13361"/>
    </source>
</evidence>
<dbReference type="Gene3D" id="1.10.486.10">
    <property type="entry name" value="PCRA, domain 4"/>
    <property type="match status" value="1"/>
</dbReference>
<dbReference type="Gene3D" id="3.40.50.300">
    <property type="entry name" value="P-loop containing nucleotide triphosphate hydrolases"/>
    <property type="match status" value="1"/>
</dbReference>
<dbReference type="GO" id="GO:0000725">
    <property type="term" value="P:recombinational repair"/>
    <property type="evidence" value="ECO:0007669"/>
    <property type="project" value="TreeGrafter"/>
</dbReference>
<evidence type="ECO:0000256" key="4">
    <source>
        <dbReference type="ARBA" id="ARBA00022840"/>
    </source>
</evidence>
<dbReference type="InterPro" id="IPR027417">
    <property type="entry name" value="P-loop_NTPase"/>
</dbReference>
<comment type="caution">
    <text evidence="6">The sequence shown here is derived from an EMBL/GenBank/DDBJ whole genome shotgun (WGS) entry which is preliminary data.</text>
</comment>
<keyword evidence="2" id="KW-0378">Hydrolase</keyword>
<reference evidence="6" key="1">
    <citation type="journal article" date="2014" name="Front. Microbiol.">
        <title>High frequency of phylogenetically diverse reductive dehalogenase-homologous genes in deep subseafloor sedimentary metagenomes.</title>
        <authorList>
            <person name="Kawai M."/>
            <person name="Futagami T."/>
            <person name="Toyoda A."/>
            <person name="Takaki Y."/>
            <person name="Nishi S."/>
            <person name="Hori S."/>
            <person name="Arai W."/>
            <person name="Tsubouchi T."/>
            <person name="Morono Y."/>
            <person name="Uchiyama I."/>
            <person name="Ito T."/>
            <person name="Fujiyama A."/>
            <person name="Inagaki F."/>
            <person name="Takami H."/>
        </authorList>
    </citation>
    <scope>NUCLEOTIDE SEQUENCE</scope>
    <source>
        <strain evidence="6">Expedition CK06-06</strain>
    </source>
</reference>
<dbReference type="GO" id="GO:0016787">
    <property type="term" value="F:hydrolase activity"/>
    <property type="evidence" value="ECO:0007669"/>
    <property type="project" value="UniProtKB-KW"/>
</dbReference>
<dbReference type="PANTHER" id="PTHR11070:SF48">
    <property type="entry name" value="ATP-DEPENDENT HELICASE_NUCLEASE SUBUNIT A"/>
    <property type="match status" value="1"/>
</dbReference>
<sequence length="146" mass="16809">DDALCRLEEADIGDDEKSTLAGTRSFINNFLSRKRVCSLSLLVYRLIMESNYLHYCQSLPTGERRRSLANIKKLYTLVQKFEERNIFSTLADFIAYIREIGNQEVVESEARLSEENAVHIMSIHKAKGLEFPVVFVSDIRENTFPT</sequence>
<feature type="domain" description="UvrD-like helicase C-terminal" evidence="5">
    <location>
        <begin position="63"/>
        <end position="145"/>
    </location>
</feature>
<dbReference type="SUPFAM" id="SSF52540">
    <property type="entry name" value="P-loop containing nucleoside triphosphate hydrolases"/>
    <property type="match status" value="1"/>
</dbReference>
<evidence type="ECO:0000256" key="3">
    <source>
        <dbReference type="ARBA" id="ARBA00022806"/>
    </source>
</evidence>
<dbReference type="AlphaFoldDB" id="X1N7U3"/>
<evidence type="ECO:0000313" key="6">
    <source>
        <dbReference type="EMBL" id="GAI22925.1"/>
    </source>
</evidence>
<dbReference type="Pfam" id="PF13361">
    <property type="entry name" value="UvrD_C"/>
    <property type="match status" value="1"/>
</dbReference>
<protein>
    <recommendedName>
        <fullName evidence="5">UvrD-like helicase C-terminal domain-containing protein</fullName>
    </recommendedName>
</protein>
<feature type="non-terminal residue" evidence="6">
    <location>
        <position position="146"/>
    </location>
</feature>
<keyword evidence="1" id="KW-0547">Nucleotide-binding</keyword>
<proteinExistence type="predicted"/>
<dbReference type="EMBL" id="BARV01013468">
    <property type="protein sequence ID" value="GAI22925.1"/>
    <property type="molecule type" value="Genomic_DNA"/>
</dbReference>
<dbReference type="GO" id="GO:0005829">
    <property type="term" value="C:cytosol"/>
    <property type="evidence" value="ECO:0007669"/>
    <property type="project" value="TreeGrafter"/>
</dbReference>
<gene>
    <name evidence="6" type="ORF">S06H3_24299</name>
</gene>
<keyword evidence="4" id="KW-0067">ATP-binding</keyword>
<dbReference type="PANTHER" id="PTHR11070">
    <property type="entry name" value="UVRD / RECB / PCRA DNA HELICASE FAMILY MEMBER"/>
    <property type="match status" value="1"/>
</dbReference>
<evidence type="ECO:0000256" key="2">
    <source>
        <dbReference type="ARBA" id="ARBA00022801"/>
    </source>
</evidence>
<dbReference type="InterPro" id="IPR000212">
    <property type="entry name" value="DNA_helicase_UvrD/REP"/>
</dbReference>
<keyword evidence="3" id="KW-0347">Helicase</keyword>
<dbReference type="GO" id="GO:0033202">
    <property type="term" value="C:DNA helicase complex"/>
    <property type="evidence" value="ECO:0007669"/>
    <property type="project" value="TreeGrafter"/>
</dbReference>
<dbReference type="GO" id="GO:0003677">
    <property type="term" value="F:DNA binding"/>
    <property type="evidence" value="ECO:0007669"/>
    <property type="project" value="InterPro"/>
</dbReference>
<accession>X1N7U3</accession>
<evidence type="ECO:0000256" key="1">
    <source>
        <dbReference type="ARBA" id="ARBA00022741"/>
    </source>
</evidence>
<dbReference type="GO" id="GO:0005524">
    <property type="term" value="F:ATP binding"/>
    <property type="evidence" value="ECO:0007669"/>
    <property type="project" value="UniProtKB-KW"/>
</dbReference>
<feature type="non-terminal residue" evidence="6">
    <location>
        <position position="1"/>
    </location>
</feature>
<name>X1N7U3_9ZZZZ</name>